<sequence length="184" mass="18780">MFAVIILALGLAMDAVAVALVRGAAGEHRITRALEVGAAFGIAQGILPIAGWALGLAFADWIAPFDHWIAFALLGFLGLRMIREAFSQDGPEALPRARSHYAGLALAALATSLDAGAAGLTLPLFGPPVFVSCLVIAGVTAALCIPAYWLGTKLSARFGKAAEIAGGCALIGIGAHILIDHLSA</sequence>
<keyword evidence="7 8" id="KW-0464">Manganese</keyword>
<evidence type="ECO:0000256" key="3">
    <source>
        <dbReference type="ARBA" id="ARBA00022692"/>
    </source>
</evidence>
<dbReference type="Proteomes" id="UP000027866">
    <property type="component" value="Unassembled WGS sequence"/>
</dbReference>
<evidence type="ECO:0000256" key="7">
    <source>
        <dbReference type="ARBA" id="ARBA00023211"/>
    </source>
</evidence>
<protein>
    <recommendedName>
        <fullName evidence="8">Putative manganese efflux pump MntP</fullName>
    </recommendedName>
</protein>
<dbReference type="GO" id="GO:0005886">
    <property type="term" value="C:plasma membrane"/>
    <property type="evidence" value="ECO:0007669"/>
    <property type="project" value="UniProtKB-SubCell"/>
</dbReference>
<proteinExistence type="inferred from homology"/>
<dbReference type="RefSeq" id="WP_034901178.1">
    <property type="nucleotide sequence ID" value="NZ_CP017057.1"/>
</dbReference>
<dbReference type="PANTHER" id="PTHR35529">
    <property type="entry name" value="MANGANESE EFFLUX PUMP MNTP-RELATED"/>
    <property type="match status" value="1"/>
</dbReference>
<keyword evidence="5 8" id="KW-0406">Ion transport</keyword>
<evidence type="ECO:0000256" key="5">
    <source>
        <dbReference type="ARBA" id="ARBA00023065"/>
    </source>
</evidence>
<keyword evidence="1 8" id="KW-0813">Transport</keyword>
<feature type="transmembrane region" description="Helical" evidence="8">
    <location>
        <begin position="129"/>
        <end position="149"/>
    </location>
</feature>
<keyword evidence="2 8" id="KW-1003">Cell membrane</keyword>
<dbReference type="HAMAP" id="MF_01521">
    <property type="entry name" value="MntP_pump"/>
    <property type="match status" value="1"/>
</dbReference>
<evidence type="ECO:0000313" key="10">
    <source>
        <dbReference type="Proteomes" id="UP000027866"/>
    </source>
</evidence>
<evidence type="ECO:0000256" key="8">
    <source>
        <dbReference type="HAMAP-Rule" id="MF_01521"/>
    </source>
</evidence>
<comment type="caution">
    <text evidence="9">The sequence shown here is derived from an EMBL/GenBank/DDBJ whole genome shotgun (WGS) entry which is preliminary data.</text>
</comment>
<accession>A0A074NLZ8</accession>
<evidence type="ECO:0000256" key="1">
    <source>
        <dbReference type="ARBA" id="ARBA00022448"/>
    </source>
</evidence>
<feature type="transmembrane region" description="Helical" evidence="8">
    <location>
        <begin position="161"/>
        <end position="179"/>
    </location>
</feature>
<evidence type="ECO:0000256" key="2">
    <source>
        <dbReference type="ARBA" id="ARBA00022475"/>
    </source>
</evidence>
<evidence type="ECO:0000313" key="9">
    <source>
        <dbReference type="EMBL" id="KEO98807.1"/>
    </source>
</evidence>
<comment type="similarity">
    <text evidence="8">Belongs to the MntP (TC 9.B.29) family.</text>
</comment>
<dbReference type="InterPro" id="IPR003810">
    <property type="entry name" value="Mntp/YtaF"/>
</dbReference>
<dbReference type="AlphaFoldDB" id="A0A074NLZ8"/>
<organism evidence="9 10">
    <name type="scientific">Erythrobacter litoralis</name>
    <dbReference type="NCBI Taxonomy" id="39960"/>
    <lineage>
        <taxon>Bacteria</taxon>
        <taxon>Pseudomonadati</taxon>
        <taxon>Pseudomonadota</taxon>
        <taxon>Alphaproteobacteria</taxon>
        <taxon>Sphingomonadales</taxon>
        <taxon>Erythrobacteraceae</taxon>
        <taxon>Erythrobacter/Porphyrobacter group</taxon>
        <taxon>Erythrobacter</taxon>
    </lineage>
</organism>
<evidence type="ECO:0000256" key="6">
    <source>
        <dbReference type="ARBA" id="ARBA00023136"/>
    </source>
</evidence>
<keyword evidence="3 8" id="KW-0812">Transmembrane</keyword>
<feature type="transmembrane region" description="Helical" evidence="8">
    <location>
        <begin position="65"/>
        <end position="82"/>
    </location>
</feature>
<dbReference type="PATRIC" id="fig|39960.10.peg.1798"/>
<dbReference type="OrthoDB" id="9811590at2"/>
<dbReference type="GO" id="GO:0005384">
    <property type="term" value="F:manganese ion transmembrane transporter activity"/>
    <property type="evidence" value="ECO:0007669"/>
    <property type="project" value="UniProtKB-UniRule"/>
</dbReference>
<reference evidence="9 10" key="1">
    <citation type="submission" date="2014-04" db="EMBL/GenBank/DDBJ databases">
        <title>A comprehensive comparison of genomes of Erythrobacter spp. Strains.</title>
        <authorList>
            <person name="Zheng Q."/>
        </authorList>
    </citation>
    <scope>NUCLEOTIDE SEQUENCE [LARGE SCALE GENOMIC DNA]</scope>
    <source>
        <strain evidence="9 10">DSM 8509</strain>
    </source>
</reference>
<keyword evidence="4 8" id="KW-1133">Transmembrane helix</keyword>
<feature type="transmembrane region" description="Helical" evidence="8">
    <location>
        <begin position="6"/>
        <end position="25"/>
    </location>
</feature>
<name>A0A074NLZ8_9SPHN</name>
<dbReference type="PANTHER" id="PTHR35529:SF1">
    <property type="entry name" value="MANGANESE EFFLUX PUMP MNTP-RELATED"/>
    <property type="match status" value="1"/>
</dbReference>
<dbReference type="Pfam" id="PF02659">
    <property type="entry name" value="Mntp"/>
    <property type="match status" value="1"/>
</dbReference>
<feature type="transmembrane region" description="Helical" evidence="8">
    <location>
        <begin position="103"/>
        <end position="123"/>
    </location>
</feature>
<comment type="function">
    <text evidence="8">Probably functions as a manganese efflux pump.</text>
</comment>
<keyword evidence="6 8" id="KW-0472">Membrane</keyword>
<comment type="subcellular location">
    <subcellularLocation>
        <location evidence="8">Cell membrane</location>
        <topology evidence="8">Multi-pass membrane protein</topology>
    </subcellularLocation>
</comment>
<dbReference type="KEGG" id="elq:Ga0102493_112700"/>
<gene>
    <name evidence="8" type="primary">mntP</name>
    <name evidence="9" type="ORF">EH32_06790</name>
</gene>
<evidence type="ECO:0000256" key="4">
    <source>
        <dbReference type="ARBA" id="ARBA00022989"/>
    </source>
</evidence>
<dbReference type="EMBL" id="JMIX01000003">
    <property type="protein sequence ID" value="KEO98807.1"/>
    <property type="molecule type" value="Genomic_DNA"/>
</dbReference>
<feature type="transmembrane region" description="Helical" evidence="8">
    <location>
        <begin position="37"/>
        <end position="59"/>
    </location>
</feature>
<keyword evidence="10" id="KW-1185">Reference proteome</keyword>
<dbReference type="InterPro" id="IPR022929">
    <property type="entry name" value="Put_MntP"/>
</dbReference>